<name>A0A813EWD2_POLGL</name>
<dbReference type="EMBL" id="CAJNNV010018452">
    <property type="protein sequence ID" value="CAE8605919.1"/>
    <property type="molecule type" value="Genomic_DNA"/>
</dbReference>
<proteinExistence type="predicted"/>
<evidence type="ECO:0000313" key="4">
    <source>
        <dbReference type="Proteomes" id="UP000654075"/>
    </source>
</evidence>
<evidence type="ECO:0000313" key="2">
    <source>
        <dbReference type="EMBL" id="CAE8605917.1"/>
    </source>
</evidence>
<feature type="compositionally biased region" description="Basic and acidic residues" evidence="1">
    <location>
        <begin position="24"/>
        <end position="35"/>
    </location>
</feature>
<feature type="region of interest" description="Disordered" evidence="1">
    <location>
        <begin position="1"/>
        <end position="92"/>
    </location>
</feature>
<gene>
    <name evidence="3" type="ORF">PGLA1383_LOCUS23966</name>
    <name evidence="2" type="ORF">PGLA1383_LOCUS23974</name>
</gene>
<evidence type="ECO:0000256" key="1">
    <source>
        <dbReference type="SAM" id="MobiDB-lite"/>
    </source>
</evidence>
<sequence>MTRESEGRGVSSRHPIKTLPKGRFTTEQKKNEGKHQPNQKKTPTGIKRQTKSHNKRNTTKPHGPTKRERETTNRKTKRQPKRQTPQNSECNLKISVACERAHSKLLTYNTGDEVTSDDCGHHRELRKSNTRPKLQN</sequence>
<dbReference type="Proteomes" id="UP000654075">
    <property type="component" value="Unassembled WGS sequence"/>
</dbReference>
<feature type="compositionally biased region" description="Basic residues" evidence="1">
    <location>
        <begin position="48"/>
        <end position="59"/>
    </location>
</feature>
<dbReference type="EMBL" id="CAJNNV010018452">
    <property type="protein sequence ID" value="CAE8605917.1"/>
    <property type="molecule type" value="Genomic_DNA"/>
</dbReference>
<dbReference type="AlphaFoldDB" id="A0A813EWD2"/>
<protein>
    <submittedName>
        <fullName evidence="3">Uncharacterized protein</fullName>
    </submittedName>
</protein>
<feature type="region of interest" description="Disordered" evidence="1">
    <location>
        <begin position="109"/>
        <end position="136"/>
    </location>
</feature>
<keyword evidence="4" id="KW-1185">Reference proteome</keyword>
<evidence type="ECO:0000313" key="3">
    <source>
        <dbReference type="EMBL" id="CAE8605919.1"/>
    </source>
</evidence>
<reference evidence="3" key="1">
    <citation type="submission" date="2021-02" db="EMBL/GenBank/DDBJ databases">
        <authorList>
            <person name="Dougan E. K."/>
            <person name="Rhodes N."/>
            <person name="Thang M."/>
            <person name="Chan C."/>
        </authorList>
    </citation>
    <scope>NUCLEOTIDE SEQUENCE</scope>
</reference>
<organism evidence="3 4">
    <name type="scientific">Polarella glacialis</name>
    <name type="common">Dinoflagellate</name>
    <dbReference type="NCBI Taxonomy" id="89957"/>
    <lineage>
        <taxon>Eukaryota</taxon>
        <taxon>Sar</taxon>
        <taxon>Alveolata</taxon>
        <taxon>Dinophyceae</taxon>
        <taxon>Suessiales</taxon>
        <taxon>Suessiaceae</taxon>
        <taxon>Polarella</taxon>
    </lineage>
</organism>
<comment type="caution">
    <text evidence="3">The sequence shown here is derived from an EMBL/GenBank/DDBJ whole genome shotgun (WGS) entry which is preliminary data.</text>
</comment>
<accession>A0A813EWD2</accession>